<evidence type="ECO:0000259" key="2">
    <source>
        <dbReference type="Pfam" id="PF04981"/>
    </source>
</evidence>
<evidence type="ECO:0000313" key="3">
    <source>
        <dbReference type="EMBL" id="AGF79823.1"/>
    </source>
</evidence>
<dbReference type="eggNOG" id="COG1499">
    <property type="taxonomic scope" value="Bacteria"/>
</dbReference>
<reference evidence="4" key="1">
    <citation type="journal article" date="2013" name="Stand. Genomic Sci.">
        <title>Complete genome sequence of Desulfocapsa sulfexigens, a marine deltaproteobacterium specialized in disproportionating inorganic sulfur compounds.</title>
        <authorList>
            <person name="Finster K.W."/>
            <person name="Kjeldsen K.U."/>
            <person name="Kube M."/>
            <person name="Reinhardt R."/>
            <person name="Mussmann M."/>
            <person name="Amann R."/>
            <person name="Schreiber L."/>
        </authorList>
    </citation>
    <scope>NUCLEOTIDE SEQUENCE [LARGE SCALE GENOMIC DNA]</scope>
    <source>
        <strain evidence="4">DSM 10523 / SB164P1</strain>
    </source>
</reference>
<feature type="domain" description="Nmd3 N-terminal" evidence="2">
    <location>
        <begin position="52"/>
        <end position="143"/>
    </location>
</feature>
<dbReference type="NCBIfam" id="NF040826">
    <property type="entry name" value="lxa_BCAM0308"/>
    <property type="match status" value="1"/>
</dbReference>
<dbReference type="HOGENOM" id="CLU_114437_0_0_7"/>
<dbReference type="InterPro" id="IPR007064">
    <property type="entry name" value="Nmd3_N"/>
</dbReference>
<accession>M1P8L1</accession>
<dbReference type="STRING" id="1167006.UWK_03296"/>
<feature type="region of interest" description="Disordered" evidence="1">
    <location>
        <begin position="1"/>
        <end position="24"/>
    </location>
</feature>
<organism evidence="3 4">
    <name type="scientific">Desulfocapsa sulfexigens (strain DSM 10523 / SB164P1)</name>
    <dbReference type="NCBI Taxonomy" id="1167006"/>
    <lineage>
        <taxon>Bacteria</taxon>
        <taxon>Pseudomonadati</taxon>
        <taxon>Thermodesulfobacteriota</taxon>
        <taxon>Desulfobulbia</taxon>
        <taxon>Desulfobulbales</taxon>
        <taxon>Desulfocapsaceae</taxon>
        <taxon>Desulfocapsa</taxon>
    </lineage>
</organism>
<dbReference type="RefSeq" id="WP_015405507.1">
    <property type="nucleotide sequence ID" value="NC_020304.1"/>
</dbReference>
<evidence type="ECO:0000313" key="4">
    <source>
        <dbReference type="Proteomes" id="UP000011721"/>
    </source>
</evidence>
<dbReference type="KEGG" id="dsf:UWK_03296"/>
<dbReference type="AlphaFoldDB" id="M1P8L1"/>
<evidence type="ECO:0000256" key="1">
    <source>
        <dbReference type="SAM" id="MobiDB-lite"/>
    </source>
</evidence>
<keyword evidence="4" id="KW-1185">Reference proteome</keyword>
<protein>
    <submittedName>
        <fullName evidence="3">NMD protein affecting ribosome stability and mRNA decay</fullName>
    </submittedName>
</protein>
<proteinExistence type="predicted"/>
<gene>
    <name evidence="3" type="ordered locus">UWK_03296</name>
</gene>
<dbReference type="Proteomes" id="UP000011721">
    <property type="component" value="Chromosome"/>
</dbReference>
<sequence>MDKGQYGRRDRLMQEKRHDTYSDGRKWPEPTVCSQCDSVYIEGRWTWYEPPARANMVVCPACQRISDNYPAGIVELKGSFLKKHEEEIFQLIRNVEQQEKGEHPLERIMDISEEDELTLITTTGIHIARRIGEAISRAYQGEFSFAYGDGEKTIRVLWSR</sequence>
<dbReference type="InterPro" id="IPR047706">
    <property type="entry name" value="BCAM0308-like"/>
</dbReference>
<dbReference type="OrthoDB" id="9785278at2"/>
<dbReference type="EMBL" id="CP003985">
    <property type="protein sequence ID" value="AGF79823.1"/>
    <property type="molecule type" value="Genomic_DNA"/>
</dbReference>
<name>M1P8L1_DESSD</name>
<dbReference type="Pfam" id="PF04981">
    <property type="entry name" value="NMD3"/>
    <property type="match status" value="1"/>
</dbReference>